<dbReference type="EMBL" id="JANFQO010000012">
    <property type="protein sequence ID" value="MCQ4165814.1"/>
    <property type="molecule type" value="Genomic_DNA"/>
</dbReference>
<sequence length="147" mass="16023">MSEFLHRLPEFLGNHPFLAMAFFGVLLALIANESTRWFRGYKELTPAELTRLINGENALVVDVSSASDYEKGHVPTARNVAMSQFDPEHKDLAKVKDKPVAVICRSGQTSAGAAARLAKAGFTRVYTLAGGTAAWQAADLPLHKGRR</sequence>
<keyword evidence="1" id="KW-1133">Transmembrane helix</keyword>
<dbReference type="InterPro" id="IPR050229">
    <property type="entry name" value="GlpE_sulfurtransferase"/>
</dbReference>
<dbReference type="SUPFAM" id="SSF52821">
    <property type="entry name" value="Rhodanese/Cell cycle control phosphatase"/>
    <property type="match status" value="1"/>
</dbReference>
<dbReference type="PANTHER" id="PTHR43031">
    <property type="entry name" value="FAD-DEPENDENT OXIDOREDUCTASE"/>
    <property type="match status" value="1"/>
</dbReference>
<dbReference type="RefSeq" id="WP_255915004.1">
    <property type="nucleotide sequence ID" value="NZ_JANFQO010000012.1"/>
</dbReference>
<dbReference type="Pfam" id="PF00581">
    <property type="entry name" value="Rhodanese"/>
    <property type="match status" value="1"/>
</dbReference>
<evidence type="ECO:0000313" key="3">
    <source>
        <dbReference type="EMBL" id="MCQ4165814.1"/>
    </source>
</evidence>
<comment type="caution">
    <text evidence="3">The sequence shown here is derived from an EMBL/GenBank/DDBJ whole genome shotgun (WGS) entry which is preliminary data.</text>
</comment>
<dbReference type="SMART" id="SM00450">
    <property type="entry name" value="RHOD"/>
    <property type="match status" value="1"/>
</dbReference>
<reference evidence="3" key="1">
    <citation type="submission" date="2022-07" db="EMBL/GenBank/DDBJ databases">
        <title>Tahibacter sp., a new gammaproteobacterium isolated from the silt sample collected at pig farm.</title>
        <authorList>
            <person name="Chen H."/>
        </authorList>
    </citation>
    <scope>NUCLEOTIDE SEQUENCE</scope>
    <source>
        <strain evidence="3">P2K</strain>
    </source>
</reference>
<dbReference type="CDD" id="cd00158">
    <property type="entry name" value="RHOD"/>
    <property type="match status" value="1"/>
</dbReference>
<dbReference type="Gene3D" id="3.40.250.10">
    <property type="entry name" value="Rhodanese-like domain"/>
    <property type="match status" value="1"/>
</dbReference>
<feature type="domain" description="Rhodanese" evidence="2">
    <location>
        <begin position="54"/>
        <end position="144"/>
    </location>
</feature>
<gene>
    <name evidence="3" type="ORF">NM961_13920</name>
</gene>
<dbReference type="Proteomes" id="UP001165498">
    <property type="component" value="Unassembled WGS sequence"/>
</dbReference>
<feature type="transmembrane region" description="Helical" evidence="1">
    <location>
        <begin position="12"/>
        <end position="32"/>
    </location>
</feature>
<dbReference type="PANTHER" id="PTHR43031:SF18">
    <property type="entry name" value="RHODANESE-RELATED SULFURTRANSFERASES"/>
    <property type="match status" value="1"/>
</dbReference>
<evidence type="ECO:0000259" key="2">
    <source>
        <dbReference type="PROSITE" id="PS50206"/>
    </source>
</evidence>
<keyword evidence="1" id="KW-0472">Membrane</keyword>
<evidence type="ECO:0000313" key="4">
    <source>
        <dbReference type="Proteomes" id="UP001165498"/>
    </source>
</evidence>
<name>A0ABT1QU59_9GAMM</name>
<accession>A0ABT1QU59</accession>
<dbReference type="PROSITE" id="PS50206">
    <property type="entry name" value="RHODANESE_3"/>
    <property type="match status" value="1"/>
</dbReference>
<dbReference type="InterPro" id="IPR001763">
    <property type="entry name" value="Rhodanese-like_dom"/>
</dbReference>
<evidence type="ECO:0000256" key="1">
    <source>
        <dbReference type="SAM" id="Phobius"/>
    </source>
</evidence>
<proteinExistence type="predicted"/>
<organism evidence="3 4">
    <name type="scientific">Tahibacter harae</name>
    <dbReference type="NCBI Taxonomy" id="2963937"/>
    <lineage>
        <taxon>Bacteria</taxon>
        <taxon>Pseudomonadati</taxon>
        <taxon>Pseudomonadota</taxon>
        <taxon>Gammaproteobacteria</taxon>
        <taxon>Lysobacterales</taxon>
        <taxon>Rhodanobacteraceae</taxon>
        <taxon>Tahibacter</taxon>
    </lineage>
</organism>
<protein>
    <submittedName>
        <fullName evidence="3">Rhodanese-like domain-containing protein</fullName>
    </submittedName>
</protein>
<keyword evidence="4" id="KW-1185">Reference proteome</keyword>
<keyword evidence="1" id="KW-0812">Transmembrane</keyword>
<dbReference type="InterPro" id="IPR036873">
    <property type="entry name" value="Rhodanese-like_dom_sf"/>
</dbReference>